<accession>A0A0C2XH98</accession>
<feature type="compositionally biased region" description="Basic and acidic residues" evidence="1">
    <location>
        <begin position="2207"/>
        <end position="2222"/>
    </location>
</feature>
<dbReference type="EMBL" id="KN831798">
    <property type="protein sequence ID" value="KIM37238.1"/>
    <property type="molecule type" value="Genomic_DNA"/>
</dbReference>
<dbReference type="OrthoDB" id="3057432at2759"/>
<name>A0A0C2XH98_HEBCY</name>
<sequence>MSTGNKRIAKSWWLCNHSYNCHRPYGSRSKQKDLGHIYIVSPNRDASGWHKHCTLHQCGENPCHQGEEKTRPTYDQMIKYAGLLHAGFQGGKERDKGLTELFIHIWHKVYPNEPCPLDNGAPRDLSQDDRYPGGPGTSIGQPGASSSFAGPTPSSSTQVPPLPPLAPSSGGSFHIPPASVPPSGSSTSLSFPCPPPLAQPRSLSIPPRSQASLDQGAVEQDPMVAYLRQHRFPVEVRAAFSAIVGGLVPGVERIVPRRPVRVLLVENPEHYIIDGSPGAFLSEASLHPAAFERIIEAFPRSVRRIETDSPGDIKCLIPSWIFLATEMMEHKEKWAVTLMSWTDYSAIMVQGVDGPKFRAFPSLFDLVVGGLNYDGDFINPKGPYGLDWDKAVRYHESSLLLAETLTIWPNPRDMLTVGQKLQTQRLLIKCAAALDFNHPTLVPISEGDLESVAGEIQDGAVEGVLKRTQSAWSNHLITKYTKDPKKKVKKALREQKKNWLCSTGEFTEPLWFLQPYLPALMHLGELRTFLIDGALYYTVYTTPEAFDPQVLDRTPGNLPRPLHAFAYDPKDPTSPNTTGWLVLQATDDPDPAHFIVRDSFEKFVLDMMGLMVLAEEKSSGVVSGLRMFGRLLLEASRSYQESQSQGLHSAVYSSRTSLHGGSESDQQHQRCPSLSLSGSSSDYRGDSLVEASREASGRWAPNMTTNAGLTSPDDVSLDGGESPSFDVLGGNARNPYSTHPAFPPTASRERPVLPNVRESMRDRRSQAPDSSSEEEDVDVYEPPEREEADALSGDPANEDPPPLHIIGESCSYLLKQALPTLLDLYRMDPRVWEPALEQLPTLKAKGWIEGVLIDMWLLDMWRTRYRQTPFRFIPTQFIQIAQMMAPHAEDSERERGEVLKQIKTFRRYFDDLPQSEHESCALEDSICVLNTGGNHYCTVIFMPETRRIHVLGRQYSTIRRSKGSKDWDTWGGPRIWAWVCKLYGWSQDQVRGMSVNSVDWHRNGYDCGPTACQIVEGIWVGGLPLDGEGIWKGPNLPCCHTQRLNMAIEVNQLAVDGHRKFLAAVYDRPRQIMEYLDDRLDGFVEAAETIQQRLSEHPGYALKPVEENLRSAILRCASCRRTVDRVSERPFPPKNVHVPRKSPSNATENLARIDELLHGTRSKYDLVMDTYEEESPLLEELSALDLPECKDHSSSESELDSEDMDNRHSTGAFQVADWEEGTVGRFPRPKGPPIPGLKTLRGLRHRFSDDYDDYTDGPTLDVLDPIPDTVIQLAQLSLVYIANQVITTPWTLFKDYGYRLLPDFLQMFWLTKPILVREHLAPVGLRDPPAAFLFHHPRTKTRRGDAIVTDDRIVLGAQQLLDMATEEESDLALLTGRTLDGSYIYVDLEVDSVPLEPKDLTKACDIDSLIWITRDPRFIGSIGIYDMPVIRNKPPIWKNNGVMVELLFPQSEDDKYGSRTQWQAKKFRLSRLPHLAFGVLNQTTATVEILLFFPRMTHQHPHTGRWQNGIPKDVQDFFWDRVLLPAMANIALSVQEPYRTADREHTAFKQKGTTGKNLGQSPPKHAWHTSELTKLIDAMNEIIQSNEALDHFGSFFFVIQVKGSKGLSQVPGEGGNLNSSLRGAVDRFRESFPGLDWPYMMKRKNGELICDVGVTIQPKRELGPLVGLWRLDCLDASYGAAGFLAGKMHTLNTFALYGGLQADSPEARCLRTHVVLRQSYNLAYEATRQRDNSRNLFNEKDVYCRNKTFHRDLAGVRDIYRHKAPGISYGVRDEFRVGGEALEQMMECMDDMVDTFLNTNPILWISSAVWFHFLDRRLGILADSHAKLYFLRPPNYGVLSGLFANLMQSVMFTPPVVHTFVKESLASLEYKRHCASDGMFFLHTFDIDKKPCVEGILERDDSSIQRFLGGGPRKPGARWVREAAGEEDGEGEGSYPLGRTPTWSQIKLSLQRNPFELMPKWIFPVELVPYIEAENGSMERLACKIFIKFCRALWIILHPAWMLAGNVAHQAKNIGRSSSELVSGRPMLSFDARWEIYFPDEGVALKKRWEIFKEESGYLHLYHAEARRLGTNDTRELNRCLGFLLSHCQCLPDSDLPEARDNIWRPAQQQMVLLANPRYYLIAGVGSTMGRGNRAQRAPAGHRALRDAQQQFLMQEGFDATLSAKAVRMKAASVRNMNRRSNKGKNARKPPKRKNQKQVDPSSSSSKEGDTQRYQPEDHSNDGEDGDGEDDTRQKSTNRKRAPKTPIKDQIPPSEEEELSDEEDEEVESAEGERGTTQYDNDLENTREHSANHWETFEERLIDNLGTFGPRKHRGQFSFDEPWMIV</sequence>
<feature type="region of interest" description="Disordered" evidence="1">
    <location>
        <begin position="2169"/>
        <end position="2289"/>
    </location>
</feature>
<keyword evidence="3" id="KW-1185">Reference proteome</keyword>
<dbReference type="Proteomes" id="UP000053424">
    <property type="component" value="Unassembled WGS sequence"/>
</dbReference>
<feature type="compositionally biased region" description="Acidic residues" evidence="1">
    <location>
        <begin position="2254"/>
        <end position="2270"/>
    </location>
</feature>
<feature type="compositionally biased region" description="Basic residues" evidence="1">
    <location>
        <begin position="2177"/>
        <end position="2196"/>
    </location>
</feature>
<feature type="region of interest" description="Disordered" evidence="1">
    <location>
        <begin position="646"/>
        <end position="802"/>
    </location>
</feature>
<feature type="compositionally biased region" description="Polar residues" evidence="1">
    <location>
        <begin position="646"/>
        <end position="659"/>
    </location>
</feature>
<dbReference type="STRING" id="686832.A0A0C2XH98"/>
<feature type="compositionally biased region" description="Acidic residues" evidence="1">
    <location>
        <begin position="771"/>
        <end position="789"/>
    </location>
</feature>
<evidence type="ECO:0008006" key="4">
    <source>
        <dbReference type="Google" id="ProtNLM"/>
    </source>
</evidence>
<proteinExistence type="predicted"/>
<gene>
    <name evidence="2" type="ORF">M413DRAFT_13424</name>
</gene>
<feature type="compositionally biased region" description="Low complexity" evidence="1">
    <location>
        <begin position="673"/>
        <end position="682"/>
    </location>
</feature>
<evidence type="ECO:0000313" key="3">
    <source>
        <dbReference type="Proteomes" id="UP000053424"/>
    </source>
</evidence>
<feature type="region of interest" description="Disordered" evidence="1">
    <location>
        <begin position="117"/>
        <end position="216"/>
    </location>
</feature>
<feature type="compositionally biased region" description="Low complexity" evidence="1">
    <location>
        <begin position="181"/>
        <end position="191"/>
    </location>
</feature>
<evidence type="ECO:0000256" key="1">
    <source>
        <dbReference type="SAM" id="MobiDB-lite"/>
    </source>
</evidence>
<reference evidence="3" key="2">
    <citation type="submission" date="2015-01" db="EMBL/GenBank/DDBJ databases">
        <title>Evolutionary Origins and Diversification of the Mycorrhizal Mutualists.</title>
        <authorList>
            <consortium name="DOE Joint Genome Institute"/>
            <consortium name="Mycorrhizal Genomics Consortium"/>
            <person name="Kohler A."/>
            <person name="Kuo A."/>
            <person name="Nagy L.G."/>
            <person name="Floudas D."/>
            <person name="Copeland A."/>
            <person name="Barry K.W."/>
            <person name="Cichocki N."/>
            <person name="Veneault-Fourrey C."/>
            <person name="LaButti K."/>
            <person name="Lindquist E.A."/>
            <person name="Lipzen A."/>
            <person name="Lundell T."/>
            <person name="Morin E."/>
            <person name="Murat C."/>
            <person name="Riley R."/>
            <person name="Ohm R."/>
            <person name="Sun H."/>
            <person name="Tunlid A."/>
            <person name="Henrissat B."/>
            <person name="Grigoriev I.V."/>
            <person name="Hibbett D.S."/>
            <person name="Martin F."/>
        </authorList>
    </citation>
    <scope>NUCLEOTIDE SEQUENCE [LARGE SCALE GENOMIC DNA]</scope>
    <source>
        <strain evidence="3">h7</strain>
    </source>
</reference>
<organism evidence="2 3">
    <name type="scientific">Hebeloma cylindrosporum</name>
    <dbReference type="NCBI Taxonomy" id="76867"/>
    <lineage>
        <taxon>Eukaryota</taxon>
        <taxon>Fungi</taxon>
        <taxon>Dikarya</taxon>
        <taxon>Basidiomycota</taxon>
        <taxon>Agaricomycotina</taxon>
        <taxon>Agaricomycetes</taxon>
        <taxon>Agaricomycetidae</taxon>
        <taxon>Agaricales</taxon>
        <taxon>Agaricineae</taxon>
        <taxon>Hymenogastraceae</taxon>
        <taxon>Hebeloma</taxon>
    </lineage>
</organism>
<feature type="compositionally biased region" description="Low complexity" evidence="1">
    <location>
        <begin position="143"/>
        <end position="157"/>
    </location>
</feature>
<feature type="compositionally biased region" description="Basic and acidic residues" evidence="1">
    <location>
        <begin position="683"/>
        <end position="696"/>
    </location>
</feature>
<dbReference type="HOGENOM" id="CLU_229912_0_0_1"/>
<evidence type="ECO:0000313" key="2">
    <source>
        <dbReference type="EMBL" id="KIM37238.1"/>
    </source>
</evidence>
<protein>
    <recommendedName>
        <fullName evidence="4">Ubiquitin-like protease family profile domain-containing protein</fullName>
    </recommendedName>
</protein>
<reference evidence="2 3" key="1">
    <citation type="submission" date="2014-04" db="EMBL/GenBank/DDBJ databases">
        <authorList>
            <consortium name="DOE Joint Genome Institute"/>
            <person name="Kuo A."/>
            <person name="Gay G."/>
            <person name="Dore J."/>
            <person name="Kohler A."/>
            <person name="Nagy L.G."/>
            <person name="Floudas D."/>
            <person name="Copeland A."/>
            <person name="Barry K.W."/>
            <person name="Cichocki N."/>
            <person name="Veneault-Fourrey C."/>
            <person name="LaButti K."/>
            <person name="Lindquist E.A."/>
            <person name="Lipzen A."/>
            <person name="Lundell T."/>
            <person name="Morin E."/>
            <person name="Murat C."/>
            <person name="Sun H."/>
            <person name="Tunlid A."/>
            <person name="Henrissat B."/>
            <person name="Grigoriev I.V."/>
            <person name="Hibbett D.S."/>
            <person name="Martin F."/>
            <person name="Nordberg H.P."/>
            <person name="Cantor M.N."/>
            <person name="Hua S.X."/>
        </authorList>
    </citation>
    <scope>NUCLEOTIDE SEQUENCE [LARGE SCALE GENOMIC DNA]</scope>
    <source>
        <strain evidence="3">h7</strain>
    </source>
</reference>